<evidence type="ECO:0000256" key="2">
    <source>
        <dbReference type="ARBA" id="ARBA00022801"/>
    </source>
</evidence>
<evidence type="ECO:0000256" key="5">
    <source>
        <dbReference type="ARBA" id="ARBA00048988"/>
    </source>
</evidence>
<dbReference type="InterPro" id="IPR011545">
    <property type="entry name" value="DEAD/DEAH_box_helicase_dom"/>
</dbReference>
<feature type="domain" description="Helicase C-terminal" evidence="8">
    <location>
        <begin position="498"/>
        <end position="690"/>
    </location>
</feature>
<reference evidence="10" key="1">
    <citation type="submission" date="2025-08" db="UniProtKB">
        <authorList>
            <consortium name="RefSeq"/>
        </authorList>
    </citation>
    <scope>IDENTIFICATION</scope>
</reference>
<name>A0AB39ZDY6_DROSZ</name>
<evidence type="ECO:0000256" key="4">
    <source>
        <dbReference type="ARBA" id="ARBA00022840"/>
    </source>
</evidence>
<dbReference type="PANTHER" id="PTHR47961:SF12">
    <property type="entry name" value="HELICASE POLQ-LIKE"/>
    <property type="match status" value="1"/>
</dbReference>
<dbReference type="InterPro" id="IPR014001">
    <property type="entry name" value="Helicase_ATP-bd"/>
</dbReference>
<dbReference type="InterPro" id="IPR001650">
    <property type="entry name" value="Helicase_C-like"/>
</dbReference>
<dbReference type="GO" id="GO:0003676">
    <property type="term" value="F:nucleic acid binding"/>
    <property type="evidence" value="ECO:0007669"/>
    <property type="project" value="InterPro"/>
</dbReference>
<dbReference type="SUPFAM" id="SSF52540">
    <property type="entry name" value="P-loop containing nucleoside triphosphate hydrolases"/>
    <property type="match status" value="1"/>
</dbReference>
<feature type="region of interest" description="Disordered" evidence="6">
    <location>
        <begin position="1"/>
        <end position="28"/>
    </location>
</feature>
<dbReference type="Pfam" id="PF20470">
    <property type="entry name" value="HTH_61"/>
    <property type="match status" value="1"/>
</dbReference>
<feature type="domain" description="Helicase ATP-binding" evidence="7">
    <location>
        <begin position="275"/>
        <end position="447"/>
    </location>
</feature>
<evidence type="ECO:0000256" key="1">
    <source>
        <dbReference type="ARBA" id="ARBA00022741"/>
    </source>
</evidence>
<dbReference type="InterPro" id="IPR027417">
    <property type="entry name" value="P-loop_NTPase"/>
</dbReference>
<dbReference type="CTD" id="38905"/>
<protein>
    <submittedName>
        <fullName evidence="10">Helicase POLQ-like isoform X1</fullName>
    </submittedName>
</protein>
<dbReference type="CDD" id="cd18795">
    <property type="entry name" value="SF2_C_Ski2"/>
    <property type="match status" value="1"/>
</dbReference>
<dbReference type="GO" id="GO:0006302">
    <property type="term" value="P:double-strand break repair"/>
    <property type="evidence" value="ECO:0007669"/>
    <property type="project" value="UniProtKB-ARBA"/>
</dbReference>
<organism evidence="9 10">
    <name type="scientific">Drosophila suzukii</name>
    <name type="common">Spotted-wing drosophila fruit fly</name>
    <dbReference type="NCBI Taxonomy" id="28584"/>
    <lineage>
        <taxon>Eukaryota</taxon>
        <taxon>Metazoa</taxon>
        <taxon>Ecdysozoa</taxon>
        <taxon>Arthropoda</taxon>
        <taxon>Hexapoda</taxon>
        <taxon>Insecta</taxon>
        <taxon>Pterygota</taxon>
        <taxon>Neoptera</taxon>
        <taxon>Endopterygota</taxon>
        <taxon>Diptera</taxon>
        <taxon>Brachycera</taxon>
        <taxon>Muscomorpha</taxon>
        <taxon>Ephydroidea</taxon>
        <taxon>Drosophilidae</taxon>
        <taxon>Drosophila</taxon>
        <taxon>Sophophora</taxon>
    </lineage>
</organism>
<dbReference type="PROSITE" id="PS51194">
    <property type="entry name" value="HELICASE_CTER"/>
    <property type="match status" value="1"/>
</dbReference>
<dbReference type="GeneID" id="108012847"/>
<evidence type="ECO:0000256" key="6">
    <source>
        <dbReference type="SAM" id="MobiDB-lite"/>
    </source>
</evidence>
<dbReference type="Proteomes" id="UP001652628">
    <property type="component" value="Chromosome 3"/>
</dbReference>
<dbReference type="Gene3D" id="3.40.50.300">
    <property type="entry name" value="P-loop containing nucleotide triphosphate hydrolases"/>
    <property type="match status" value="2"/>
</dbReference>
<dbReference type="Pfam" id="PF21099">
    <property type="entry name" value="POLQ_helical"/>
    <property type="match status" value="1"/>
</dbReference>
<comment type="catalytic activity">
    <reaction evidence="5">
        <text>ATP + H2O = ADP + phosphate + H(+)</text>
        <dbReference type="Rhea" id="RHEA:13065"/>
        <dbReference type="ChEBI" id="CHEBI:15377"/>
        <dbReference type="ChEBI" id="CHEBI:15378"/>
        <dbReference type="ChEBI" id="CHEBI:30616"/>
        <dbReference type="ChEBI" id="CHEBI:43474"/>
        <dbReference type="ChEBI" id="CHEBI:456216"/>
        <dbReference type="EC" id="5.6.2.4"/>
    </reaction>
</comment>
<dbReference type="Gene3D" id="1.10.3380.20">
    <property type="match status" value="1"/>
</dbReference>
<evidence type="ECO:0000259" key="7">
    <source>
        <dbReference type="PROSITE" id="PS51192"/>
    </source>
</evidence>
<keyword evidence="1" id="KW-0547">Nucleotide-binding</keyword>
<evidence type="ECO:0000259" key="8">
    <source>
        <dbReference type="PROSITE" id="PS51194"/>
    </source>
</evidence>
<dbReference type="PROSITE" id="PS51192">
    <property type="entry name" value="HELICASE_ATP_BIND_1"/>
    <property type="match status" value="1"/>
</dbReference>
<dbReference type="Pfam" id="PF00271">
    <property type="entry name" value="Helicase_C"/>
    <property type="match status" value="1"/>
</dbReference>
<dbReference type="PANTHER" id="PTHR47961">
    <property type="entry name" value="DNA POLYMERASE THETA, PUTATIVE (AFU_ORTHOLOGUE AFUA_1G05260)-RELATED"/>
    <property type="match status" value="1"/>
</dbReference>
<dbReference type="InterPro" id="IPR048960">
    <property type="entry name" value="POLQ-like_helical"/>
</dbReference>
<evidence type="ECO:0000313" key="10">
    <source>
        <dbReference type="RefSeq" id="XP_016933801.2"/>
    </source>
</evidence>
<dbReference type="Gene3D" id="1.10.150.20">
    <property type="entry name" value="5' to 3' exonuclease, C-terminal subdomain"/>
    <property type="match status" value="1"/>
</dbReference>
<dbReference type="AlphaFoldDB" id="A0AB39ZDY6"/>
<dbReference type="GO" id="GO:0005524">
    <property type="term" value="F:ATP binding"/>
    <property type="evidence" value="ECO:0007669"/>
    <property type="project" value="UniProtKB-KW"/>
</dbReference>
<keyword evidence="4" id="KW-0067">ATP-binding</keyword>
<dbReference type="SMART" id="SM00487">
    <property type="entry name" value="DEXDc"/>
    <property type="match status" value="1"/>
</dbReference>
<accession>A0AB39ZDY6</accession>
<dbReference type="CDD" id="cd18026">
    <property type="entry name" value="DEXHc_POLQ-like"/>
    <property type="match status" value="1"/>
</dbReference>
<evidence type="ECO:0000256" key="3">
    <source>
        <dbReference type="ARBA" id="ARBA00022806"/>
    </source>
</evidence>
<feature type="region of interest" description="Disordered" evidence="6">
    <location>
        <begin position="97"/>
        <end position="118"/>
    </location>
</feature>
<dbReference type="InterPro" id="IPR046931">
    <property type="entry name" value="HTH_61"/>
</dbReference>
<proteinExistence type="predicted"/>
<dbReference type="GO" id="GO:0016787">
    <property type="term" value="F:hydrolase activity"/>
    <property type="evidence" value="ECO:0007669"/>
    <property type="project" value="UniProtKB-KW"/>
</dbReference>
<dbReference type="GO" id="GO:0043138">
    <property type="term" value="F:3'-5' DNA helicase activity"/>
    <property type="evidence" value="ECO:0007669"/>
    <property type="project" value="UniProtKB-EC"/>
</dbReference>
<dbReference type="SUPFAM" id="SSF158702">
    <property type="entry name" value="Sec63 N-terminal domain-like"/>
    <property type="match status" value="1"/>
</dbReference>
<evidence type="ECO:0000313" key="9">
    <source>
        <dbReference type="Proteomes" id="UP001652628"/>
    </source>
</evidence>
<dbReference type="InterPro" id="IPR050474">
    <property type="entry name" value="Hel308_SKI2-like"/>
</dbReference>
<dbReference type="Pfam" id="PF00270">
    <property type="entry name" value="DEAD"/>
    <property type="match status" value="1"/>
</dbReference>
<keyword evidence="3" id="KW-0347">Helicase</keyword>
<dbReference type="GO" id="GO:0005634">
    <property type="term" value="C:nucleus"/>
    <property type="evidence" value="ECO:0007669"/>
    <property type="project" value="UniProtKB-SubCell"/>
</dbReference>
<keyword evidence="9" id="KW-1185">Reference proteome</keyword>
<gene>
    <name evidence="10" type="primary">mus301</name>
</gene>
<keyword evidence="2" id="KW-0378">Hydrolase</keyword>
<sequence>MANKRISCNKRSLNLTDEAPGGSNAKRQCSENLFWPEGDDNDSFFSNANLEDLLDGRKEELFGTQAAETGSNKLQKSGSDEGLGLFVDTSFSDTQKASLERSYKPSETSAPTDGHKIDLADDDNADEVFKKINLNDLSIGEMEDIFCGADDFSEPMIQNTQLFLDAVTFKVPRTPEKILPSVKDESMSFISKSVIEGIVQGTQYVTCEELKNQSILDPENWETQAFADFEKDNQVEENFPSKGEFYGLPDKVKKMILEHKGIKSLYEWQDECLNLPAIRKRKNLIYALPTSGGKTLVAEILMLRELLCRERNVLFILPYVSIVQEKVSAMSPFAIDLDFIVEEYTAGKGKCPPQPCRKRRSLFIASIEKGAVLMDSLIDVQRPHEIGLVVVDELHLIGEKGRGATLEAFLTKVMFLNANIQIVGMSATIGNLSEISSFLNADVYTRGFRPVELKEYIKCGRDLLEINSAGQTLDEIFVPSRSVDYNYSEAVKRADPDHLAGLISECAPEHCCLVFCPSRKNCENVALLLSRIVPKQKFFEHRRSEKVDLMDALDKMCGILSPVLAKTLPYGIAYHHSGLTTDERKYIETAYRFGVITVICCTSTLAAGVNLPAKRVIIRAPYVGQEFMTLCKYKQMVGRAGRAGLGEAGESILIAQSKDNLQVGQMLFSPMDKALSSMDQQEAVGLQSLILSVVGLNLAECRRDLYRLVNSTLLAVQASSLEVAVEEIVLRILREMFKNKVLQLTEPPAKSKINSSEIITTQEVNQTNRPAGERRLLIGQSTPFKLTNIGRAAFKAGIDYKRANAIHKELKQAQQQLILTNYLHLLYLVVCFNSNERGDELFPADASVLFGVYTSLPPDSQALFKQLGFTEAHAARLFKTQSVQGPLSLQLNRLYKVLILADILNLMPLPSVATKYNVERGTLQHLISQSIAASSAIVRLCEELEEFWCYKPLFERILHKMDRCGTFELEPLMELPAVKINRAKQLYAAGFQTIEDIAKVRPQLLVQSLEHMPLRVAKEIVSAAKIILMKKLDHLEEETENLKNCLQTSEKD</sequence>
<dbReference type="SMART" id="SM00490">
    <property type="entry name" value="HELICc"/>
    <property type="match status" value="1"/>
</dbReference>
<dbReference type="RefSeq" id="XP_016933801.2">
    <property type="nucleotide sequence ID" value="XM_017078312.3"/>
</dbReference>